<dbReference type="EMBL" id="CADCUH010000033">
    <property type="protein sequence ID" value="CAA9324948.1"/>
    <property type="molecule type" value="Genomic_DNA"/>
</dbReference>
<protein>
    <submittedName>
        <fullName evidence="1">Uncharacterized protein</fullName>
    </submittedName>
</protein>
<evidence type="ECO:0000313" key="1">
    <source>
        <dbReference type="EMBL" id="CAA9324948.1"/>
    </source>
</evidence>
<proteinExistence type="predicted"/>
<accession>A0A6J4LC75</accession>
<reference evidence="1" key="1">
    <citation type="submission" date="2020-02" db="EMBL/GenBank/DDBJ databases">
        <authorList>
            <person name="Meier V. D."/>
        </authorList>
    </citation>
    <scope>NUCLEOTIDE SEQUENCE</scope>
    <source>
        <strain evidence="1">AVDCRST_MAG36</strain>
    </source>
</reference>
<organism evidence="1">
    <name type="scientific">uncultured Nocardioidaceae bacterium</name>
    <dbReference type="NCBI Taxonomy" id="253824"/>
    <lineage>
        <taxon>Bacteria</taxon>
        <taxon>Bacillati</taxon>
        <taxon>Actinomycetota</taxon>
        <taxon>Actinomycetes</taxon>
        <taxon>Propionibacteriales</taxon>
        <taxon>Nocardioidaceae</taxon>
        <taxon>environmental samples</taxon>
    </lineage>
</organism>
<sequence>MAMAEAAAPMTPEIVALRRTSIGCGATVASLSGP</sequence>
<dbReference type="AlphaFoldDB" id="A0A6J4LC75"/>
<gene>
    <name evidence="1" type="ORF">AVDCRST_MAG36-612</name>
</gene>
<name>A0A6J4LC75_9ACTN</name>